<dbReference type="InterPro" id="IPR005074">
    <property type="entry name" value="Peptidase_C39"/>
</dbReference>
<dbReference type="GO" id="GO:0016020">
    <property type="term" value="C:membrane"/>
    <property type="evidence" value="ECO:0007669"/>
    <property type="project" value="InterPro"/>
</dbReference>
<feature type="transmembrane region" description="Helical" evidence="1">
    <location>
        <begin position="62"/>
        <end position="84"/>
    </location>
</feature>
<dbReference type="Proteomes" id="UP001058124">
    <property type="component" value="Unassembled WGS sequence"/>
</dbReference>
<protein>
    <recommendedName>
        <fullName evidence="2">Peptidase C39 domain-containing protein</fullName>
    </recommendedName>
</protein>
<dbReference type="PROSITE" id="PS50990">
    <property type="entry name" value="PEPTIDASE_C39"/>
    <property type="match status" value="1"/>
</dbReference>
<dbReference type="EMBL" id="BRLH01000003">
    <property type="protein sequence ID" value="GKX55620.1"/>
    <property type="molecule type" value="Genomic_DNA"/>
</dbReference>
<dbReference type="Gene3D" id="3.90.70.10">
    <property type="entry name" value="Cysteine proteinases"/>
    <property type="match status" value="1"/>
</dbReference>
<dbReference type="RefSeq" id="WP_051155578.1">
    <property type="nucleotide sequence ID" value="NZ_BRLH01000003.1"/>
</dbReference>
<dbReference type="GO" id="GO:0005524">
    <property type="term" value="F:ATP binding"/>
    <property type="evidence" value="ECO:0007669"/>
    <property type="project" value="InterPro"/>
</dbReference>
<evidence type="ECO:0000313" key="4">
    <source>
        <dbReference type="Proteomes" id="UP001058124"/>
    </source>
</evidence>
<comment type="caution">
    <text evidence="3">The sequence shown here is derived from an EMBL/GenBank/DDBJ whole genome shotgun (WGS) entry which is preliminary data.</text>
</comment>
<organism evidence="3 4">
    <name type="scientific">Leminorella grimontii</name>
    <dbReference type="NCBI Taxonomy" id="82981"/>
    <lineage>
        <taxon>Bacteria</taxon>
        <taxon>Pseudomonadati</taxon>
        <taxon>Pseudomonadota</taxon>
        <taxon>Gammaproteobacteria</taxon>
        <taxon>Enterobacterales</taxon>
        <taxon>Budviciaceae</taxon>
        <taxon>Leminorella</taxon>
    </lineage>
</organism>
<feature type="transmembrane region" description="Helical" evidence="1">
    <location>
        <begin position="32"/>
        <end position="50"/>
    </location>
</feature>
<proteinExistence type="predicted"/>
<name>A0AAV5N0I0_9GAMM</name>
<accession>A0AAV5N0I0</accession>
<feature type="transmembrane region" description="Helical" evidence="1">
    <location>
        <begin position="6"/>
        <end position="25"/>
    </location>
</feature>
<feature type="domain" description="Peptidase C39" evidence="2">
    <location>
        <begin position="130"/>
        <end position="250"/>
    </location>
</feature>
<keyword evidence="1" id="KW-0472">Membrane</keyword>
<dbReference type="Pfam" id="PF03412">
    <property type="entry name" value="Peptidase_C39"/>
    <property type="match status" value="1"/>
</dbReference>
<dbReference type="AlphaFoldDB" id="A0AAV5N0I0"/>
<evidence type="ECO:0000256" key="1">
    <source>
        <dbReference type="SAM" id="Phobius"/>
    </source>
</evidence>
<dbReference type="GO" id="GO:0006508">
    <property type="term" value="P:proteolysis"/>
    <property type="evidence" value="ECO:0007669"/>
    <property type="project" value="InterPro"/>
</dbReference>
<keyword evidence="1" id="KW-1133">Transmembrane helix</keyword>
<sequence>MFINPNFYLALPISAALFFVGRAFGLRRPAGIALFLLALVSLLIPLPYLSERVGEDPTYANFRALPFAELTVCLAALFAGWLSFQLPLRRLSLPLCLIVSVGYVSLPFIKPIVRPAGEIAEKWRDGIALQSTSATCGPASLTTLLSRLGATVSQREVARGSYNSGSGTENWYLARYAQSRGFSYRFLNQPKLDLAPVPSIIGVKLGQAGHFITLLEKEGEVFTIGDSLNGVHRLSKAQFDERYRFTGFVLHIVRE</sequence>
<keyword evidence="4" id="KW-1185">Reference proteome</keyword>
<keyword evidence="1" id="KW-0812">Transmembrane</keyword>
<gene>
    <name evidence="3" type="ORF">SOASR030_17320</name>
</gene>
<evidence type="ECO:0000259" key="2">
    <source>
        <dbReference type="PROSITE" id="PS50990"/>
    </source>
</evidence>
<dbReference type="GO" id="GO:0008233">
    <property type="term" value="F:peptidase activity"/>
    <property type="evidence" value="ECO:0007669"/>
    <property type="project" value="InterPro"/>
</dbReference>
<evidence type="ECO:0000313" key="3">
    <source>
        <dbReference type="EMBL" id="GKX55620.1"/>
    </source>
</evidence>
<reference evidence="3" key="1">
    <citation type="submission" date="2022-06" db="EMBL/GenBank/DDBJ databases">
        <title>Draft genome sequences of Leminorella grimontii str. JCM5902.</title>
        <authorList>
            <person name="Wakabayashi Y."/>
            <person name="Kojima K."/>
        </authorList>
    </citation>
    <scope>NUCLEOTIDE SEQUENCE</scope>
    <source>
        <strain evidence="3">JCM 5902</strain>
    </source>
</reference>